<dbReference type="SMART" id="SM00351">
    <property type="entry name" value="PAX"/>
    <property type="match status" value="1"/>
</dbReference>
<evidence type="ECO:0000256" key="4">
    <source>
        <dbReference type="ARBA" id="ARBA00022724"/>
    </source>
</evidence>
<feature type="DNA-binding region" description="Homeobox" evidence="10">
    <location>
        <begin position="499"/>
        <end position="558"/>
    </location>
</feature>
<accession>A0ABD2M7H2</accession>
<dbReference type="InterPro" id="IPR043182">
    <property type="entry name" value="PAIRED_DNA-bd_dom"/>
</dbReference>
<dbReference type="PROSITE" id="PS00027">
    <property type="entry name" value="HOMEOBOX_1"/>
    <property type="match status" value="1"/>
</dbReference>
<dbReference type="FunFam" id="1.10.10.60:FF:000679">
    <property type="entry name" value="Homeobox protein aristaless"/>
    <property type="match status" value="1"/>
</dbReference>
<name>A0ABD2M7H2_9BILA</name>
<dbReference type="GO" id="GO:0005634">
    <property type="term" value="C:nucleus"/>
    <property type="evidence" value="ECO:0007669"/>
    <property type="project" value="UniProtKB-SubCell"/>
</dbReference>
<dbReference type="PROSITE" id="PS50071">
    <property type="entry name" value="HOMEOBOX_2"/>
    <property type="match status" value="1"/>
</dbReference>
<keyword evidence="3" id="KW-0217">Developmental protein</keyword>
<dbReference type="InterPro" id="IPR001523">
    <property type="entry name" value="Paired_dom"/>
</dbReference>
<evidence type="ECO:0000256" key="9">
    <source>
        <dbReference type="ARBA" id="ARBA00023242"/>
    </source>
</evidence>
<keyword evidence="6 10" id="KW-0238">DNA-binding</keyword>
<feature type="compositionally biased region" description="Low complexity" evidence="12">
    <location>
        <begin position="88"/>
        <end position="102"/>
    </location>
</feature>
<dbReference type="PANTHER" id="PTHR45636:SF41">
    <property type="entry name" value="PAIRED BOX PROTEIN PAX-6-RELATED"/>
    <property type="match status" value="1"/>
</dbReference>
<dbReference type="GO" id="GO:0030182">
    <property type="term" value="P:neuron differentiation"/>
    <property type="evidence" value="ECO:0007669"/>
    <property type="project" value="UniProtKB-ARBA"/>
</dbReference>
<keyword evidence="4" id="KW-0563">Paired box</keyword>
<dbReference type="SUPFAM" id="SSF46689">
    <property type="entry name" value="Homeodomain-like"/>
    <property type="match status" value="2"/>
</dbReference>
<evidence type="ECO:0000259" key="14">
    <source>
        <dbReference type="PROSITE" id="PS51057"/>
    </source>
</evidence>
<evidence type="ECO:0000256" key="8">
    <source>
        <dbReference type="ARBA" id="ARBA00023163"/>
    </source>
</evidence>
<feature type="compositionally biased region" description="Low complexity" evidence="12">
    <location>
        <begin position="590"/>
        <end position="620"/>
    </location>
</feature>
<dbReference type="InterPro" id="IPR009057">
    <property type="entry name" value="Homeodomain-like_sf"/>
</dbReference>
<feature type="region of interest" description="Disordered" evidence="12">
    <location>
        <begin position="561"/>
        <end position="667"/>
    </location>
</feature>
<evidence type="ECO:0000256" key="10">
    <source>
        <dbReference type="PROSITE-ProRule" id="PRU00108"/>
    </source>
</evidence>
<keyword evidence="5" id="KW-0805">Transcription regulation</keyword>
<keyword evidence="16" id="KW-1185">Reference proteome</keyword>
<proteinExistence type="inferred from homology"/>
<dbReference type="EMBL" id="JBICBT010000101">
    <property type="protein sequence ID" value="KAL3123452.1"/>
    <property type="molecule type" value="Genomic_DNA"/>
</dbReference>
<feature type="compositionally biased region" description="Low complexity" evidence="12">
    <location>
        <begin position="644"/>
        <end position="658"/>
    </location>
</feature>
<evidence type="ECO:0000259" key="13">
    <source>
        <dbReference type="PROSITE" id="PS50071"/>
    </source>
</evidence>
<dbReference type="Gene3D" id="1.10.10.60">
    <property type="entry name" value="Homeodomain-like"/>
    <property type="match status" value="1"/>
</dbReference>
<reference evidence="15 16" key="1">
    <citation type="submission" date="2024-10" db="EMBL/GenBank/DDBJ databases">
        <authorList>
            <person name="Kim D."/>
        </authorList>
    </citation>
    <scope>NUCLEOTIDE SEQUENCE [LARGE SCALE GENOMIC DNA]</scope>
    <source>
        <strain evidence="15">BH-2024</strain>
    </source>
</reference>
<dbReference type="SMART" id="SM00389">
    <property type="entry name" value="HOX"/>
    <property type="match status" value="1"/>
</dbReference>
<comment type="caution">
    <text evidence="15">The sequence shown here is derived from an EMBL/GenBank/DDBJ whole genome shotgun (WGS) entry which is preliminary data.</text>
</comment>
<dbReference type="AlphaFoldDB" id="A0ABD2M7H2"/>
<sequence length="848" mass="91031">MGPLGQRASADGTMPSPPPRPLYTRNFRLTEILCPRDSAIRLIPFPALSSTQHKTIAPNLPNENVLALERIPSMHGMKMGKKRKEIESPSTTTASSSSSSSVALNCSNSSSSSCTASTSTSSSSAFSSSCSLKYGTPLPYQSSGYHHHHFGHPLGQQSLLSLNIDIQPSGRFGIDGASGSGHHILDIGISQQQMLQSALLQHDQASAFLHHYQQQHNHHGNELHSAQMLKREQPNHSMASSPGSRGHTGTNQLGGVFVNGRPLPDQIRQRIVDLAKDGMRPCDISRNLLVSNGCVSKILARFYEHGTIKPRAIGGSKPRVATREVCEKIKVYKDAQPSIFAWEIRDRLKQDKVCTDETLPSVSSINRVLRSIQTRKESTGAIGGEAAMESNGTMSTAMAMQNELFRTGISRYWPYGWCSSQMAALPNAMQFPHLSGANMAEQCLAATTAASFFQAKKEDVADDEQKPPADPATIVQQAPLPHSSSGTDEEARMRLKRKLQRNRTSFTQEQIESLEKEFEKSHYPDVYARESLASKIHLAEARVQVWFSNRRAKYRREEKIRKQGNNLHNHQTQQRSAIDPGTITSGGSGAATDGGTPNSMSASSASSSASSACRAATSRAGHQLQQPQFEQTKRGGTAQPGEGNALMPNSPSSSSASMPQHQQNGVSANVGTELRLDGTNAVQQQSSAGSNSARLSPDGSLRNAAVAGYAAAAATMNGLGGAVPSASTMNSAALMHSLGAAQQMHYGIDPYFGMSQADLSAYSMLPSAAQYNFNRYRYPPNIHQTTATASAFPTPPVSGAAMPVPGSGLSLQVSVLAGQHSAAHLHNLSTNEWGGTSTVDHPSQYWPQ</sequence>
<feature type="region of interest" description="Disordered" evidence="12">
    <location>
        <begin position="229"/>
        <end position="259"/>
    </location>
</feature>
<organism evidence="15 16">
    <name type="scientific">Heterodera trifolii</name>
    <dbReference type="NCBI Taxonomy" id="157864"/>
    <lineage>
        <taxon>Eukaryota</taxon>
        <taxon>Metazoa</taxon>
        <taxon>Ecdysozoa</taxon>
        <taxon>Nematoda</taxon>
        <taxon>Chromadorea</taxon>
        <taxon>Rhabditida</taxon>
        <taxon>Tylenchina</taxon>
        <taxon>Tylenchomorpha</taxon>
        <taxon>Tylenchoidea</taxon>
        <taxon>Heteroderidae</taxon>
        <taxon>Heteroderinae</taxon>
        <taxon>Heterodera</taxon>
    </lineage>
</organism>
<dbReference type="PANTHER" id="PTHR45636">
    <property type="entry name" value="PAIRED BOX PROTEIN PAX-6-RELATED-RELATED"/>
    <property type="match status" value="1"/>
</dbReference>
<evidence type="ECO:0000256" key="5">
    <source>
        <dbReference type="ARBA" id="ARBA00023015"/>
    </source>
</evidence>
<dbReference type="PROSITE" id="PS51057">
    <property type="entry name" value="PAIRED_2"/>
    <property type="match status" value="1"/>
</dbReference>
<evidence type="ECO:0000256" key="11">
    <source>
        <dbReference type="RuleBase" id="RU000682"/>
    </source>
</evidence>
<gene>
    <name evidence="15" type="ORF">niasHT_004624</name>
</gene>
<dbReference type="InterPro" id="IPR036388">
    <property type="entry name" value="WH-like_DNA-bd_sf"/>
</dbReference>
<feature type="region of interest" description="Disordered" evidence="12">
    <location>
        <begin position="828"/>
        <end position="848"/>
    </location>
</feature>
<dbReference type="Pfam" id="PF00292">
    <property type="entry name" value="PAX"/>
    <property type="match status" value="1"/>
</dbReference>
<dbReference type="CDD" id="cd00086">
    <property type="entry name" value="homeodomain"/>
    <property type="match status" value="1"/>
</dbReference>
<evidence type="ECO:0000256" key="7">
    <source>
        <dbReference type="ARBA" id="ARBA00023155"/>
    </source>
</evidence>
<keyword evidence="7 10" id="KW-0371">Homeobox</keyword>
<evidence type="ECO:0000256" key="3">
    <source>
        <dbReference type="ARBA" id="ARBA00022473"/>
    </source>
</evidence>
<protein>
    <recommendedName>
        <fullName evidence="17">Paired box protein Pax-6</fullName>
    </recommendedName>
</protein>
<dbReference type="Pfam" id="PF00046">
    <property type="entry name" value="Homeodomain"/>
    <property type="match status" value="1"/>
</dbReference>
<keyword evidence="8" id="KW-0804">Transcription</keyword>
<comment type="similarity">
    <text evidence="2">Belongs to the paired homeobox family.</text>
</comment>
<dbReference type="InterPro" id="IPR001356">
    <property type="entry name" value="HD"/>
</dbReference>
<dbReference type="Proteomes" id="UP001620626">
    <property type="component" value="Unassembled WGS sequence"/>
</dbReference>
<dbReference type="FunFam" id="1.10.10.10:FF:000069">
    <property type="entry name" value="Paired box protein Pax-6"/>
    <property type="match status" value="1"/>
</dbReference>
<dbReference type="Gene3D" id="1.10.10.10">
    <property type="entry name" value="Winged helix-like DNA-binding domain superfamily/Winged helix DNA-binding domain"/>
    <property type="match status" value="2"/>
</dbReference>
<evidence type="ECO:0000256" key="1">
    <source>
        <dbReference type="ARBA" id="ARBA00004123"/>
    </source>
</evidence>
<dbReference type="GO" id="GO:0003677">
    <property type="term" value="F:DNA binding"/>
    <property type="evidence" value="ECO:0007669"/>
    <property type="project" value="UniProtKB-UniRule"/>
</dbReference>
<comment type="subcellular location">
    <subcellularLocation>
        <location evidence="1 10 11">Nucleus</location>
    </subcellularLocation>
</comment>
<dbReference type="PRINTS" id="PR00027">
    <property type="entry name" value="PAIREDBOX"/>
</dbReference>
<dbReference type="FunFam" id="1.10.10.10:FF:000003">
    <property type="entry name" value="Paired box protein Pax-6"/>
    <property type="match status" value="1"/>
</dbReference>
<feature type="domain" description="Homeobox" evidence="13">
    <location>
        <begin position="497"/>
        <end position="557"/>
    </location>
</feature>
<dbReference type="InterPro" id="IPR017970">
    <property type="entry name" value="Homeobox_CS"/>
</dbReference>
<feature type="region of interest" description="Disordered" evidence="12">
    <location>
        <begin position="73"/>
        <end position="102"/>
    </location>
</feature>
<evidence type="ECO:0000313" key="16">
    <source>
        <dbReference type="Proteomes" id="UP001620626"/>
    </source>
</evidence>
<evidence type="ECO:0008006" key="17">
    <source>
        <dbReference type="Google" id="ProtNLM"/>
    </source>
</evidence>
<dbReference type="InterPro" id="IPR043565">
    <property type="entry name" value="PAX_fam"/>
</dbReference>
<evidence type="ECO:0000256" key="6">
    <source>
        <dbReference type="ARBA" id="ARBA00023125"/>
    </source>
</evidence>
<dbReference type="GO" id="GO:0051240">
    <property type="term" value="P:positive regulation of multicellular organismal process"/>
    <property type="evidence" value="ECO:0007669"/>
    <property type="project" value="UniProtKB-ARBA"/>
</dbReference>
<evidence type="ECO:0000256" key="2">
    <source>
        <dbReference type="ARBA" id="ARBA00005733"/>
    </source>
</evidence>
<dbReference type="GO" id="GO:0048513">
    <property type="term" value="P:animal organ development"/>
    <property type="evidence" value="ECO:0007669"/>
    <property type="project" value="UniProtKB-ARBA"/>
</dbReference>
<feature type="region of interest" description="Disordered" evidence="12">
    <location>
        <begin position="457"/>
        <end position="492"/>
    </location>
</feature>
<feature type="compositionally biased region" description="Polar residues" evidence="12">
    <location>
        <begin position="563"/>
        <end position="576"/>
    </location>
</feature>
<dbReference type="PROSITE" id="PS00034">
    <property type="entry name" value="PAIRED_1"/>
    <property type="match status" value="1"/>
</dbReference>
<keyword evidence="9 10" id="KW-0539">Nucleus</keyword>
<evidence type="ECO:0000256" key="12">
    <source>
        <dbReference type="SAM" id="MobiDB-lite"/>
    </source>
</evidence>
<feature type="domain" description="Paired" evidence="14">
    <location>
        <begin position="246"/>
        <end position="372"/>
    </location>
</feature>
<evidence type="ECO:0000313" key="15">
    <source>
        <dbReference type="EMBL" id="KAL3123452.1"/>
    </source>
</evidence>
<feature type="compositionally biased region" description="Polar residues" evidence="12">
    <location>
        <begin position="235"/>
        <end position="253"/>
    </location>
</feature>
<feature type="compositionally biased region" description="Basic and acidic residues" evidence="12">
    <location>
        <begin position="457"/>
        <end position="467"/>
    </location>
</feature>
<feature type="region of interest" description="Disordered" evidence="12">
    <location>
        <begin position="1"/>
        <end position="21"/>
    </location>
</feature>